<dbReference type="EMBL" id="BLXT01003781">
    <property type="protein sequence ID" value="GFO06669.1"/>
    <property type="molecule type" value="Genomic_DNA"/>
</dbReference>
<sequence>MQSTHKRAEPPASGGIGGSLDTQPALIFVGSLLWLVRAPPQACDLKGSFLCRKVSDTLAAVKDRGFRRDMIANAYKQGT</sequence>
<accession>A0AAV4AJS2</accession>
<gene>
    <name evidence="2" type="ORF">PoB_003317400</name>
</gene>
<dbReference type="Proteomes" id="UP000735302">
    <property type="component" value="Unassembled WGS sequence"/>
</dbReference>
<feature type="region of interest" description="Disordered" evidence="1">
    <location>
        <begin position="1"/>
        <end position="22"/>
    </location>
</feature>
<dbReference type="AlphaFoldDB" id="A0AAV4AJS2"/>
<comment type="caution">
    <text evidence="2">The sequence shown here is derived from an EMBL/GenBank/DDBJ whole genome shotgun (WGS) entry which is preliminary data.</text>
</comment>
<evidence type="ECO:0000256" key="1">
    <source>
        <dbReference type="SAM" id="MobiDB-lite"/>
    </source>
</evidence>
<name>A0AAV4AJS2_9GAST</name>
<evidence type="ECO:0000313" key="2">
    <source>
        <dbReference type="EMBL" id="GFO06669.1"/>
    </source>
</evidence>
<keyword evidence="3" id="KW-1185">Reference proteome</keyword>
<reference evidence="2 3" key="1">
    <citation type="journal article" date="2021" name="Elife">
        <title>Chloroplast acquisition without the gene transfer in kleptoplastic sea slugs, Plakobranchus ocellatus.</title>
        <authorList>
            <person name="Maeda T."/>
            <person name="Takahashi S."/>
            <person name="Yoshida T."/>
            <person name="Shimamura S."/>
            <person name="Takaki Y."/>
            <person name="Nagai Y."/>
            <person name="Toyoda A."/>
            <person name="Suzuki Y."/>
            <person name="Arimoto A."/>
            <person name="Ishii H."/>
            <person name="Satoh N."/>
            <person name="Nishiyama T."/>
            <person name="Hasebe M."/>
            <person name="Maruyama T."/>
            <person name="Minagawa J."/>
            <person name="Obokata J."/>
            <person name="Shigenobu S."/>
        </authorList>
    </citation>
    <scope>NUCLEOTIDE SEQUENCE [LARGE SCALE GENOMIC DNA]</scope>
</reference>
<organism evidence="2 3">
    <name type="scientific">Plakobranchus ocellatus</name>
    <dbReference type="NCBI Taxonomy" id="259542"/>
    <lineage>
        <taxon>Eukaryota</taxon>
        <taxon>Metazoa</taxon>
        <taxon>Spiralia</taxon>
        <taxon>Lophotrochozoa</taxon>
        <taxon>Mollusca</taxon>
        <taxon>Gastropoda</taxon>
        <taxon>Heterobranchia</taxon>
        <taxon>Euthyneura</taxon>
        <taxon>Panpulmonata</taxon>
        <taxon>Sacoglossa</taxon>
        <taxon>Placobranchoidea</taxon>
        <taxon>Plakobranchidae</taxon>
        <taxon>Plakobranchus</taxon>
    </lineage>
</organism>
<proteinExistence type="predicted"/>
<protein>
    <submittedName>
        <fullName evidence="2">Uncharacterized protein</fullName>
    </submittedName>
</protein>
<evidence type="ECO:0000313" key="3">
    <source>
        <dbReference type="Proteomes" id="UP000735302"/>
    </source>
</evidence>